<dbReference type="AlphaFoldDB" id="D1C6G8"/>
<name>D1C6G8_SPHTD</name>
<dbReference type="RefSeq" id="WP_012872639.1">
    <property type="nucleotide sequence ID" value="NC_013523.1"/>
</dbReference>
<dbReference type="InParanoid" id="D1C6G8"/>
<organism evidence="1 2">
    <name type="scientific">Sphaerobacter thermophilus (strain ATCC 49802 / DSM 20745 / KCCM 41009 / NCIMB 13125 / S 6022)</name>
    <dbReference type="NCBI Taxonomy" id="479434"/>
    <lineage>
        <taxon>Bacteria</taxon>
        <taxon>Pseudomonadati</taxon>
        <taxon>Thermomicrobiota</taxon>
        <taxon>Thermomicrobia</taxon>
        <taxon>Sphaerobacterales</taxon>
        <taxon>Sphaerobacterineae</taxon>
        <taxon>Sphaerobacteraceae</taxon>
        <taxon>Sphaerobacter</taxon>
    </lineage>
</organism>
<dbReference type="HOGENOM" id="CLU_1766856_0_0_0"/>
<proteinExistence type="predicted"/>
<reference evidence="2" key="1">
    <citation type="submission" date="2009-11" db="EMBL/GenBank/DDBJ databases">
        <title>The complete chromosome 1 of Sphaerobacter thermophilus DSM 20745.</title>
        <authorList>
            <person name="Lucas S."/>
            <person name="Copeland A."/>
            <person name="Lapidus A."/>
            <person name="Glavina del Rio T."/>
            <person name="Dalin E."/>
            <person name="Tice H."/>
            <person name="Bruce D."/>
            <person name="Goodwin L."/>
            <person name="Pitluck S."/>
            <person name="Kyrpides N."/>
            <person name="Mavromatis K."/>
            <person name="Ivanova N."/>
            <person name="Mikhailova N."/>
            <person name="LaButti K.M."/>
            <person name="Clum A."/>
            <person name="Sun H.I."/>
            <person name="Brettin T."/>
            <person name="Detter J.C."/>
            <person name="Han C."/>
            <person name="Larimer F."/>
            <person name="Land M."/>
            <person name="Hauser L."/>
            <person name="Markowitz V."/>
            <person name="Cheng J.F."/>
            <person name="Hugenholtz P."/>
            <person name="Woyke T."/>
            <person name="Wu D."/>
            <person name="Steenblock K."/>
            <person name="Schneider S."/>
            <person name="Pukall R."/>
            <person name="Goeker M."/>
            <person name="Klenk H.P."/>
            <person name="Eisen J.A."/>
        </authorList>
    </citation>
    <scope>NUCLEOTIDE SEQUENCE [LARGE SCALE GENOMIC DNA]</scope>
    <source>
        <strain evidence="2">ATCC 49802 / DSM 20745 / S 6022</strain>
    </source>
</reference>
<dbReference type="KEGG" id="sti:Sthe_2167"/>
<gene>
    <name evidence="1" type="ordered locus">Sthe_2167</name>
</gene>
<protein>
    <submittedName>
        <fullName evidence="1">Uncharacterized protein</fullName>
    </submittedName>
</protein>
<evidence type="ECO:0000313" key="1">
    <source>
        <dbReference type="EMBL" id="ACZ39593.1"/>
    </source>
</evidence>
<accession>D1C6G8</accession>
<evidence type="ECO:0000313" key="2">
    <source>
        <dbReference type="Proteomes" id="UP000002027"/>
    </source>
</evidence>
<sequence>MESRPIAFDEAGITPGRARRQARIKGVPVPYIRVCKGPGRRLLSTLTPEPGEWILRADGELELAGDPPRALEEGEVLVPSLARLIALLREDADSVVISCYPDDYACMAFDEDGVSLANVVSFSPEEAALRALLFIRAERAAHEQSGG</sequence>
<dbReference type="eggNOG" id="ENOG5030T82">
    <property type="taxonomic scope" value="Bacteria"/>
</dbReference>
<dbReference type="EMBL" id="CP001823">
    <property type="protein sequence ID" value="ACZ39593.1"/>
    <property type="molecule type" value="Genomic_DNA"/>
</dbReference>
<keyword evidence="2" id="KW-1185">Reference proteome</keyword>
<dbReference type="OrthoDB" id="165405at2"/>
<dbReference type="Proteomes" id="UP000002027">
    <property type="component" value="Chromosome 1"/>
</dbReference>
<reference evidence="1 2" key="2">
    <citation type="journal article" date="2010" name="Stand. Genomic Sci.">
        <title>Complete genome sequence of Desulfohalobium retbaense type strain (HR(100)).</title>
        <authorList>
            <person name="Spring S."/>
            <person name="Nolan M."/>
            <person name="Lapidus A."/>
            <person name="Glavina Del Rio T."/>
            <person name="Copeland A."/>
            <person name="Tice H."/>
            <person name="Cheng J.F."/>
            <person name="Lucas S."/>
            <person name="Land M."/>
            <person name="Chen F."/>
            <person name="Bruce D."/>
            <person name="Goodwin L."/>
            <person name="Pitluck S."/>
            <person name="Ivanova N."/>
            <person name="Mavromatis K."/>
            <person name="Mikhailova N."/>
            <person name="Pati A."/>
            <person name="Chen A."/>
            <person name="Palaniappan K."/>
            <person name="Hauser L."/>
            <person name="Chang Y.J."/>
            <person name="Jeffries C.D."/>
            <person name="Munk C."/>
            <person name="Kiss H."/>
            <person name="Chain P."/>
            <person name="Han C."/>
            <person name="Brettin T."/>
            <person name="Detter J.C."/>
            <person name="Schuler E."/>
            <person name="Goker M."/>
            <person name="Rohde M."/>
            <person name="Bristow J."/>
            <person name="Eisen J.A."/>
            <person name="Markowitz V."/>
            <person name="Hugenholtz P."/>
            <person name="Kyrpides N.C."/>
            <person name="Klenk H.P."/>
        </authorList>
    </citation>
    <scope>NUCLEOTIDE SEQUENCE [LARGE SCALE GENOMIC DNA]</scope>
    <source>
        <strain evidence="2">ATCC 49802 / DSM 20745 / S 6022</strain>
    </source>
</reference>